<dbReference type="EMBL" id="JAKNGE010000006">
    <property type="protein sequence ID" value="MCG4744980.1"/>
    <property type="molecule type" value="Genomic_DNA"/>
</dbReference>
<evidence type="ECO:0000256" key="4">
    <source>
        <dbReference type="ARBA" id="ARBA00023163"/>
    </source>
</evidence>
<dbReference type="PROSITE" id="PS50932">
    <property type="entry name" value="HTH_LACI_2"/>
    <property type="match status" value="1"/>
</dbReference>
<dbReference type="Gene3D" id="3.40.50.2300">
    <property type="match status" value="2"/>
</dbReference>
<dbReference type="PRINTS" id="PR00036">
    <property type="entry name" value="HTHLACI"/>
</dbReference>
<evidence type="ECO:0000259" key="5">
    <source>
        <dbReference type="PROSITE" id="PS50932"/>
    </source>
</evidence>
<dbReference type="PROSITE" id="PS00356">
    <property type="entry name" value="HTH_LACI_1"/>
    <property type="match status" value="1"/>
</dbReference>
<evidence type="ECO:0000313" key="7">
    <source>
        <dbReference type="EMBL" id="NSJ47564.1"/>
    </source>
</evidence>
<evidence type="ECO:0000313" key="8">
    <source>
        <dbReference type="Proteomes" id="UP000669239"/>
    </source>
</evidence>
<dbReference type="GeneID" id="97204522"/>
<dbReference type="InterPro" id="IPR000843">
    <property type="entry name" value="HTH_LacI"/>
</dbReference>
<dbReference type="Pfam" id="PF00356">
    <property type="entry name" value="LacI"/>
    <property type="match status" value="1"/>
</dbReference>
<dbReference type="GO" id="GO:0000976">
    <property type="term" value="F:transcription cis-regulatory region binding"/>
    <property type="evidence" value="ECO:0007669"/>
    <property type="project" value="TreeGrafter"/>
</dbReference>
<name>A0AAW5BL75_9FIRM</name>
<keyword evidence="2" id="KW-0805">Transcription regulation</keyword>
<evidence type="ECO:0000256" key="2">
    <source>
        <dbReference type="ARBA" id="ARBA00023015"/>
    </source>
</evidence>
<evidence type="ECO:0000256" key="3">
    <source>
        <dbReference type="ARBA" id="ARBA00023125"/>
    </source>
</evidence>
<dbReference type="RefSeq" id="WP_165640758.1">
    <property type="nucleotide sequence ID" value="NZ_BAABZL010000001.1"/>
</dbReference>
<reference evidence="6" key="3">
    <citation type="submission" date="2022-01" db="EMBL/GenBank/DDBJ databases">
        <title>Collection of gut derived symbiotic bacterial strains cultured from healthy donors.</title>
        <authorList>
            <person name="Lin H."/>
            <person name="Kohout C."/>
            <person name="Waligurski E."/>
            <person name="Pamer E.G."/>
        </authorList>
    </citation>
    <scope>NUCLEOTIDE SEQUENCE</scope>
    <source>
        <strain evidence="6">DFI.6.55</strain>
    </source>
</reference>
<dbReference type="InterPro" id="IPR010982">
    <property type="entry name" value="Lambda_DNA-bd_dom_sf"/>
</dbReference>
<dbReference type="GO" id="GO:0003700">
    <property type="term" value="F:DNA-binding transcription factor activity"/>
    <property type="evidence" value="ECO:0007669"/>
    <property type="project" value="TreeGrafter"/>
</dbReference>
<dbReference type="SUPFAM" id="SSF53822">
    <property type="entry name" value="Periplasmic binding protein-like I"/>
    <property type="match status" value="1"/>
</dbReference>
<feature type="domain" description="HTH lacI-type" evidence="5">
    <location>
        <begin position="1"/>
        <end position="55"/>
    </location>
</feature>
<dbReference type="AlphaFoldDB" id="A0AAW5BL75"/>
<evidence type="ECO:0000256" key="1">
    <source>
        <dbReference type="ARBA" id="ARBA00022491"/>
    </source>
</evidence>
<dbReference type="CDD" id="cd06267">
    <property type="entry name" value="PBP1_LacI_sugar_binding-like"/>
    <property type="match status" value="1"/>
</dbReference>
<gene>
    <name evidence="7" type="ORF">G5B36_02475</name>
    <name evidence="6" type="ORF">L0N08_06100</name>
</gene>
<dbReference type="PANTHER" id="PTHR30146">
    <property type="entry name" value="LACI-RELATED TRANSCRIPTIONAL REPRESSOR"/>
    <property type="match status" value="1"/>
</dbReference>
<dbReference type="PANTHER" id="PTHR30146:SF148">
    <property type="entry name" value="HTH-TYPE TRANSCRIPTIONAL REPRESSOR PURR-RELATED"/>
    <property type="match status" value="1"/>
</dbReference>
<dbReference type="SMART" id="SM00354">
    <property type="entry name" value="HTH_LACI"/>
    <property type="match status" value="1"/>
</dbReference>
<dbReference type="Pfam" id="PF00532">
    <property type="entry name" value="Peripla_BP_1"/>
    <property type="match status" value="1"/>
</dbReference>
<keyword evidence="1" id="KW-0678">Repressor</keyword>
<comment type="caution">
    <text evidence="6">The sequence shown here is derived from an EMBL/GenBank/DDBJ whole genome shotgun (WGS) entry which is preliminary data.</text>
</comment>
<dbReference type="CDD" id="cd01392">
    <property type="entry name" value="HTH_LacI"/>
    <property type="match status" value="1"/>
</dbReference>
<protein>
    <submittedName>
        <fullName evidence="6">LacI family transcriptional regulator</fullName>
    </submittedName>
</protein>
<dbReference type="Gene3D" id="1.10.260.40">
    <property type="entry name" value="lambda repressor-like DNA-binding domains"/>
    <property type="match status" value="1"/>
</dbReference>
<dbReference type="EMBL" id="JAAITT010000002">
    <property type="protein sequence ID" value="NSJ47564.1"/>
    <property type="molecule type" value="Genomic_DNA"/>
</dbReference>
<reference evidence="7" key="2">
    <citation type="submission" date="2020-02" db="EMBL/GenBank/DDBJ databases">
        <authorList>
            <person name="Littmann E."/>
            <person name="Sorbara M."/>
        </authorList>
    </citation>
    <scope>NUCLEOTIDE SEQUENCE</scope>
    <source>
        <strain evidence="7">MSK.1.17</strain>
    </source>
</reference>
<evidence type="ECO:0000313" key="9">
    <source>
        <dbReference type="Proteomes" id="UP001299608"/>
    </source>
</evidence>
<organism evidence="6 9">
    <name type="scientific">Enterocloster aldenensis</name>
    <dbReference type="NCBI Taxonomy" id="358742"/>
    <lineage>
        <taxon>Bacteria</taxon>
        <taxon>Bacillati</taxon>
        <taxon>Bacillota</taxon>
        <taxon>Clostridia</taxon>
        <taxon>Lachnospirales</taxon>
        <taxon>Lachnospiraceae</taxon>
        <taxon>Enterocloster</taxon>
    </lineage>
</organism>
<dbReference type="InterPro" id="IPR001761">
    <property type="entry name" value="Peripla_BP/Lac1_sug-bd_dom"/>
</dbReference>
<accession>A0AAW5BL75</accession>
<keyword evidence="8" id="KW-1185">Reference proteome</keyword>
<dbReference type="InterPro" id="IPR028082">
    <property type="entry name" value="Peripla_BP_I"/>
</dbReference>
<dbReference type="SUPFAM" id="SSF47413">
    <property type="entry name" value="lambda repressor-like DNA-binding domains"/>
    <property type="match status" value="1"/>
</dbReference>
<keyword evidence="4" id="KW-0804">Transcription</keyword>
<sequence length="344" mass="38618">MTISDIAKLSGVSVATVSRVINNKGYVKDETRKKIEAVIEENGYRPNAVARSLTRNDTSMIAVIMSNRLNPFFANVLDAIEEQAAMQGYSILFFNTSEDKERERNAVAQAMEHRVSGILLLPVIEPDIRTEELLWNAEESGIPVVLIDRDFQEGDFDIVLIDNKKVVYDGVELLIESGHRDIGIITCPEVVKKGRTRLEGYIQCLKDHGLEIRDEYIYPGDFDEKSGYQACEAFQRLDNPPTAVLATCSSCTLGCIRFMNEHNLLPGKDLGLVGFDDISLLNSIGYELTVMDRPMQEMGEIAFGLLTDRMKGPAAKKRRREVMLRTRLIIRGSEKRQGVQEAVL</sequence>
<evidence type="ECO:0000313" key="6">
    <source>
        <dbReference type="EMBL" id="MCG4744980.1"/>
    </source>
</evidence>
<proteinExistence type="predicted"/>
<dbReference type="Proteomes" id="UP000669239">
    <property type="component" value="Unassembled WGS sequence"/>
</dbReference>
<dbReference type="Proteomes" id="UP001299608">
    <property type="component" value="Unassembled WGS sequence"/>
</dbReference>
<reference evidence="7 8" key="1">
    <citation type="journal article" date="2020" name="Cell Host Microbe">
        <title>Functional and Genomic Variation between Human-Derived Isolates of Lachnospiraceae Reveals Inter- and Intra-Species Diversity.</title>
        <authorList>
            <person name="Sorbara M.T."/>
            <person name="Littmann E.R."/>
            <person name="Fontana E."/>
            <person name="Moody T.U."/>
            <person name="Kohout C.E."/>
            <person name="Gjonbalaj M."/>
            <person name="Eaton V."/>
            <person name="Seok R."/>
            <person name="Leiner I.M."/>
            <person name="Pamer E.G."/>
        </authorList>
    </citation>
    <scope>NUCLEOTIDE SEQUENCE [LARGE SCALE GENOMIC DNA]</scope>
    <source>
        <strain evidence="7 8">MSK.1.17</strain>
    </source>
</reference>
<keyword evidence="3" id="KW-0238">DNA-binding</keyword>